<dbReference type="Pfam" id="PF00386">
    <property type="entry name" value="C1q"/>
    <property type="match status" value="1"/>
</dbReference>
<feature type="transmembrane region" description="Helical" evidence="4">
    <location>
        <begin position="551"/>
        <end position="574"/>
    </location>
</feature>
<keyword evidence="9" id="KW-1185">Reference proteome</keyword>
<evidence type="ECO:0000256" key="5">
    <source>
        <dbReference type="SAM" id="SignalP"/>
    </source>
</evidence>
<dbReference type="GO" id="GO:0043184">
    <property type="term" value="F:vascular endothelial growth factor receptor 2 binding"/>
    <property type="evidence" value="ECO:0007669"/>
    <property type="project" value="TreeGrafter"/>
</dbReference>
<dbReference type="SMART" id="SM00408">
    <property type="entry name" value="IGc2"/>
    <property type="match status" value="1"/>
</dbReference>
<evidence type="ECO:0000313" key="9">
    <source>
        <dbReference type="Proteomes" id="UP000596742"/>
    </source>
</evidence>
<dbReference type="GO" id="GO:0044291">
    <property type="term" value="C:cell-cell contact zone"/>
    <property type="evidence" value="ECO:0007669"/>
    <property type="project" value="TreeGrafter"/>
</dbReference>
<feature type="domain" description="C1q" evidence="7">
    <location>
        <begin position="138"/>
        <end position="277"/>
    </location>
</feature>
<dbReference type="AlphaFoldDB" id="A0A8B6BJV0"/>
<dbReference type="Gene3D" id="2.60.40.10">
    <property type="entry name" value="Immunoglobulins"/>
    <property type="match status" value="2"/>
</dbReference>
<accession>A0A8B6BJV0</accession>
<comment type="subcellular location">
    <subcellularLocation>
        <location evidence="1">Membrane</location>
        <topology evidence="1">Single-pass membrane protein</topology>
    </subcellularLocation>
</comment>
<dbReference type="PROSITE" id="PS50835">
    <property type="entry name" value="IG_LIKE"/>
    <property type="match status" value="2"/>
</dbReference>
<evidence type="ECO:0000256" key="1">
    <source>
        <dbReference type="ARBA" id="ARBA00004167"/>
    </source>
</evidence>
<evidence type="ECO:0008006" key="10">
    <source>
        <dbReference type="Google" id="ProtNLM"/>
    </source>
</evidence>
<evidence type="ECO:0000256" key="4">
    <source>
        <dbReference type="SAM" id="Phobius"/>
    </source>
</evidence>
<dbReference type="EMBL" id="UYJE01000181">
    <property type="protein sequence ID" value="VDH90914.1"/>
    <property type="molecule type" value="Genomic_DNA"/>
</dbReference>
<dbReference type="InterPro" id="IPR036179">
    <property type="entry name" value="Ig-like_dom_sf"/>
</dbReference>
<dbReference type="PANTHER" id="PTHR45889">
    <property type="entry name" value="IG-LIKE DOMAIN-CONTAINING PROTEIN"/>
    <property type="match status" value="1"/>
</dbReference>
<dbReference type="SUPFAM" id="SSF49842">
    <property type="entry name" value="TNF-like"/>
    <property type="match status" value="1"/>
</dbReference>
<dbReference type="PROSITE" id="PS50871">
    <property type="entry name" value="C1Q"/>
    <property type="match status" value="1"/>
</dbReference>
<dbReference type="InterPro" id="IPR007110">
    <property type="entry name" value="Ig-like_dom"/>
</dbReference>
<dbReference type="InterPro" id="IPR003599">
    <property type="entry name" value="Ig_sub"/>
</dbReference>
<dbReference type="OrthoDB" id="6158624at2759"/>
<evidence type="ECO:0000259" key="7">
    <source>
        <dbReference type="PROSITE" id="PS50871"/>
    </source>
</evidence>
<feature type="signal peptide" evidence="5">
    <location>
        <begin position="1"/>
        <end position="21"/>
    </location>
</feature>
<keyword evidence="3" id="KW-1015">Disulfide bond</keyword>
<proteinExistence type="predicted"/>
<dbReference type="Pfam" id="PF08205">
    <property type="entry name" value="C2-set_2"/>
    <property type="match status" value="1"/>
</dbReference>
<dbReference type="GO" id="GO:0061041">
    <property type="term" value="P:regulation of wound healing"/>
    <property type="evidence" value="ECO:0007669"/>
    <property type="project" value="TreeGrafter"/>
</dbReference>
<evidence type="ECO:0000313" key="8">
    <source>
        <dbReference type="EMBL" id="VDH90914.1"/>
    </source>
</evidence>
<reference evidence="8" key="1">
    <citation type="submission" date="2018-11" db="EMBL/GenBank/DDBJ databases">
        <authorList>
            <person name="Alioto T."/>
            <person name="Alioto T."/>
        </authorList>
    </citation>
    <scope>NUCLEOTIDE SEQUENCE</scope>
</reference>
<dbReference type="SMART" id="SM00409">
    <property type="entry name" value="IG"/>
    <property type="match status" value="1"/>
</dbReference>
<dbReference type="Proteomes" id="UP000596742">
    <property type="component" value="Unassembled WGS sequence"/>
</dbReference>
<gene>
    <name evidence="8" type="ORF">MGAL_10B032123</name>
</gene>
<dbReference type="GO" id="GO:0016020">
    <property type="term" value="C:membrane"/>
    <property type="evidence" value="ECO:0007669"/>
    <property type="project" value="UniProtKB-SubCell"/>
</dbReference>
<comment type="caution">
    <text evidence="8">The sequence shown here is derived from an EMBL/GenBank/DDBJ whole genome shotgun (WGS) entry which is preliminary data.</text>
</comment>
<dbReference type="Pfam" id="PF13927">
    <property type="entry name" value="Ig_3"/>
    <property type="match status" value="1"/>
</dbReference>
<name>A0A8B6BJV0_MYTGA</name>
<keyword evidence="4" id="KW-0812">Transmembrane</keyword>
<dbReference type="InterPro" id="IPR001073">
    <property type="entry name" value="C1q_dom"/>
</dbReference>
<dbReference type="InterPro" id="IPR003598">
    <property type="entry name" value="Ig_sub2"/>
</dbReference>
<dbReference type="GO" id="GO:0007156">
    <property type="term" value="P:homophilic cell adhesion via plasma membrane adhesion molecules"/>
    <property type="evidence" value="ECO:0007669"/>
    <property type="project" value="TreeGrafter"/>
</dbReference>
<sequence length="630" mass="71407">MSIPLLAWIIVFFRFYDDVVTEESEISLSYLNDKMLQFEKLVIKQNDRISYLEEKLAHQNDEIQTLKQQTNKHEPDVQFIKHGLNILRKIVMKKQFGKSRSNENYPTNPEKVHGTDNGIVRRKQDAEESISLFRKQNTQDPSVAFYAYLSGDVGHPGKLRTLMFDVVKTNIKNAYNLFSGTFTVPISGLYVFTCSLAMDGEDAFASYEIMKNSEIVESTTLTAELQQDGDAVLGSNAVQLSCYVTVEHGETVERIYFRSSLAGSVFKNVIRFNTLYNDNSFIANGDGDYLKGRVTLKNLFSAENRTLVEYNKITCEDNVVYECIAELDDSTTATSLNHSMEVKDSPNKPDGIPIRTPDFNMCQGMRVNFTCSGYIGTPPGYFRWTKLSNGYLTTYNDSINIDIEMKDTCLFNRTSTLSIKAQKEDNNAIFKCEVIHELATTDMFQETIPEIFVYDHPYEYTVITKEPDIDIYDLTTRFIELTCFAQGCHLPDYTWYKDTDLNTTIGNDSLYRISNVTIENSGNYICIVETIINGTEAKYNQTVTIVIQHQGLATIAVVSVGGVVLTAIVLFKIIQKVKHLRMLKKIGIKDVETVNHAEPDKEATQGIDDEGFVSEVSQQWQNNAPIQSTM</sequence>
<feature type="domain" description="Ig-like" evidence="6">
    <location>
        <begin position="449"/>
        <end position="544"/>
    </location>
</feature>
<dbReference type="InterPro" id="IPR013783">
    <property type="entry name" value="Ig-like_fold"/>
</dbReference>
<keyword evidence="5" id="KW-0732">Signal</keyword>
<dbReference type="CDD" id="cd00096">
    <property type="entry name" value="Ig"/>
    <property type="match status" value="1"/>
</dbReference>
<feature type="chain" id="PRO_5032639227" description="Ig-like domain-containing protein" evidence="5">
    <location>
        <begin position="22"/>
        <end position="630"/>
    </location>
</feature>
<dbReference type="GO" id="GO:0035020">
    <property type="term" value="P:regulation of Rac protein signal transduction"/>
    <property type="evidence" value="ECO:0007669"/>
    <property type="project" value="TreeGrafter"/>
</dbReference>
<evidence type="ECO:0000256" key="3">
    <source>
        <dbReference type="ARBA" id="ARBA00023157"/>
    </source>
</evidence>
<dbReference type="InterPro" id="IPR008983">
    <property type="entry name" value="Tumour_necrosis_fac-like_dom"/>
</dbReference>
<dbReference type="SUPFAM" id="SSF48726">
    <property type="entry name" value="Immunoglobulin"/>
    <property type="match status" value="2"/>
</dbReference>
<dbReference type="InterPro" id="IPR013162">
    <property type="entry name" value="CD80_C2-set"/>
</dbReference>
<dbReference type="Gene3D" id="2.60.120.40">
    <property type="match status" value="1"/>
</dbReference>
<dbReference type="PANTHER" id="PTHR45889:SF3">
    <property type="entry name" value="CELL ADHESION MOLECULE 4"/>
    <property type="match status" value="1"/>
</dbReference>
<feature type="domain" description="Ig-like" evidence="6">
    <location>
        <begin position="349"/>
        <end position="436"/>
    </location>
</feature>
<keyword evidence="2 4" id="KW-0472">Membrane</keyword>
<evidence type="ECO:0000259" key="6">
    <source>
        <dbReference type="PROSITE" id="PS50835"/>
    </source>
</evidence>
<protein>
    <recommendedName>
        <fullName evidence="10">Ig-like domain-containing protein</fullName>
    </recommendedName>
</protein>
<evidence type="ECO:0000256" key="2">
    <source>
        <dbReference type="ARBA" id="ARBA00023136"/>
    </source>
</evidence>
<keyword evidence="4" id="KW-1133">Transmembrane helix</keyword>
<organism evidence="8 9">
    <name type="scientific">Mytilus galloprovincialis</name>
    <name type="common">Mediterranean mussel</name>
    <dbReference type="NCBI Taxonomy" id="29158"/>
    <lineage>
        <taxon>Eukaryota</taxon>
        <taxon>Metazoa</taxon>
        <taxon>Spiralia</taxon>
        <taxon>Lophotrochozoa</taxon>
        <taxon>Mollusca</taxon>
        <taxon>Bivalvia</taxon>
        <taxon>Autobranchia</taxon>
        <taxon>Pteriomorphia</taxon>
        <taxon>Mytilida</taxon>
        <taxon>Mytiloidea</taxon>
        <taxon>Mytilidae</taxon>
        <taxon>Mytilinae</taxon>
        <taxon>Mytilus</taxon>
    </lineage>
</organism>